<dbReference type="OrthoDB" id="4472639at2759"/>
<evidence type="ECO:0000313" key="2">
    <source>
        <dbReference type="EMBL" id="KKZ62327.1"/>
    </source>
</evidence>
<proteinExistence type="predicted"/>
<name>A0A0G2HVR3_9EURO</name>
<evidence type="ECO:0000256" key="1">
    <source>
        <dbReference type="SAM" id="Coils"/>
    </source>
</evidence>
<feature type="coiled-coil region" evidence="1">
    <location>
        <begin position="33"/>
        <end position="60"/>
    </location>
</feature>
<evidence type="ECO:0000313" key="3">
    <source>
        <dbReference type="Proteomes" id="UP000034164"/>
    </source>
</evidence>
<organism evidence="2 3">
    <name type="scientific">[Emmonsia] crescens</name>
    <dbReference type="NCBI Taxonomy" id="73230"/>
    <lineage>
        <taxon>Eukaryota</taxon>
        <taxon>Fungi</taxon>
        <taxon>Dikarya</taxon>
        <taxon>Ascomycota</taxon>
        <taxon>Pezizomycotina</taxon>
        <taxon>Eurotiomycetes</taxon>
        <taxon>Eurotiomycetidae</taxon>
        <taxon>Onygenales</taxon>
        <taxon>Ajellomycetaceae</taxon>
        <taxon>Emergomyces</taxon>
    </lineage>
</organism>
<sequence length="95" mass="10053">MPTPPEATNAKSNLIPQISTNLSNTLSTFGPTSAQYAAVLDMLRESIRELELEGKGKEMQGIVTINRGDIGAGDGAATADVIEGLRELLEKGLRV</sequence>
<reference evidence="3" key="1">
    <citation type="journal article" date="2015" name="PLoS Genet.">
        <title>The dynamic genome and transcriptome of the human fungal pathogen Blastomyces and close relative Emmonsia.</title>
        <authorList>
            <person name="Munoz J.F."/>
            <person name="Gauthier G.M."/>
            <person name="Desjardins C.A."/>
            <person name="Gallo J.E."/>
            <person name="Holder J."/>
            <person name="Sullivan T.D."/>
            <person name="Marty A.J."/>
            <person name="Carmen J.C."/>
            <person name="Chen Z."/>
            <person name="Ding L."/>
            <person name="Gujja S."/>
            <person name="Magrini V."/>
            <person name="Misas E."/>
            <person name="Mitreva M."/>
            <person name="Priest M."/>
            <person name="Saif S."/>
            <person name="Whiston E.A."/>
            <person name="Young S."/>
            <person name="Zeng Q."/>
            <person name="Goldman W.E."/>
            <person name="Mardis E.R."/>
            <person name="Taylor J.W."/>
            <person name="McEwen J.G."/>
            <person name="Clay O.K."/>
            <person name="Klein B.S."/>
            <person name="Cuomo C.A."/>
        </authorList>
    </citation>
    <scope>NUCLEOTIDE SEQUENCE [LARGE SCALE GENOMIC DNA]</scope>
    <source>
        <strain evidence="3">UAMH 3008</strain>
    </source>
</reference>
<dbReference type="AlphaFoldDB" id="A0A0G2HVR3"/>
<dbReference type="EMBL" id="LCZI01001136">
    <property type="protein sequence ID" value="KKZ62327.1"/>
    <property type="molecule type" value="Genomic_DNA"/>
</dbReference>
<accession>A0A0G2HVR3</accession>
<gene>
    <name evidence="2" type="ORF">EMCG_00401</name>
</gene>
<protein>
    <submittedName>
        <fullName evidence="2">Uncharacterized protein</fullName>
    </submittedName>
</protein>
<dbReference type="VEuPathDB" id="FungiDB:EMCG_00401"/>
<dbReference type="Proteomes" id="UP000034164">
    <property type="component" value="Unassembled WGS sequence"/>
</dbReference>
<comment type="caution">
    <text evidence="2">The sequence shown here is derived from an EMBL/GenBank/DDBJ whole genome shotgun (WGS) entry which is preliminary data.</text>
</comment>
<keyword evidence="1" id="KW-0175">Coiled coil</keyword>